<gene>
    <name evidence="3" type="ORF">OTU49_009238</name>
</gene>
<dbReference type="PANTHER" id="PTHR13179">
    <property type="entry name" value="DEP DOMAIN CONTAINING PROTEIN 5"/>
    <property type="match status" value="1"/>
</dbReference>
<dbReference type="InterPro" id="IPR055213">
    <property type="entry name" value="IML1_double_psi_beta_barrel"/>
</dbReference>
<feature type="domain" description="Vacuolar membrane-associated protein Iml1 N-terminal" evidence="1">
    <location>
        <begin position="128"/>
        <end position="413"/>
    </location>
</feature>
<reference evidence="3 4" key="1">
    <citation type="journal article" date="2024" name="BMC Genomics">
        <title>Genome assembly of redclaw crayfish (Cherax quadricarinatus) provides insights into its immune adaptation and hypoxia tolerance.</title>
        <authorList>
            <person name="Liu Z."/>
            <person name="Zheng J."/>
            <person name="Li H."/>
            <person name="Fang K."/>
            <person name="Wang S."/>
            <person name="He J."/>
            <person name="Zhou D."/>
            <person name="Weng S."/>
            <person name="Chi M."/>
            <person name="Gu Z."/>
            <person name="He J."/>
            <person name="Li F."/>
            <person name="Wang M."/>
        </authorList>
    </citation>
    <scope>NUCLEOTIDE SEQUENCE [LARGE SCALE GENOMIC DNA]</scope>
    <source>
        <strain evidence="3">ZL_2023a</strain>
    </source>
</reference>
<dbReference type="Pfam" id="PF23013">
    <property type="entry name" value="IML1_N"/>
    <property type="match status" value="1"/>
</dbReference>
<evidence type="ECO:0000313" key="3">
    <source>
        <dbReference type="EMBL" id="KAK8728340.1"/>
    </source>
</evidence>
<proteinExistence type="predicted"/>
<dbReference type="EMBL" id="JARKIK010000072">
    <property type="protein sequence ID" value="KAK8728340.1"/>
    <property type="molecule type" value="Genomic_DNA"/>
</dbReference>
<accession>A0AAW0WAP0</accession>
<dbReference type="GO" id="GO:1990130">
    <property type="term" value="C:GATOR1 complex"/>
    <property type="evidence" value="ECO:0007669"/>
    <property type="project" value="TreeGrafter"/>
</dbReference>
<evidence type="ECO:0008006" key="5">
    <source>
        <dbReference type="Google" id="ProtNLM"/>
    </source>
</evidence>
<feature type="domain" description="IML1 N-terminal double psi beta-barrel" evidence="2">
    <location>
        <begin position="26"/>
        <end position="117"/>
    </location>
</feature>
<dbReference type="AlphaFoldDB" id="A0AAW0WAP0"/>
<comment type="caution">
    <text evidence="3">The sequence shown here is derived from an EMBL/GenBank/DDBJ whole genome shotgun (WGS) entry which is preliminary data.</text>
</comment>
<dbReference type="Proteomes" id="UP001445076">
    <property type="component" value="Unassembled WGS sequence"/>
</dbReference>
<dbReference type="Pfam" id="PF12257">
    <property type="entry name" value="IML1"/>
    <property type="match status" value="1"/>
</dbReference>
<evidence type="ECO:0000259" key="1">
    <source>
        <dbReference type="Pfam" id="PF12257"/>
    </source>
</evidence>
<protein>
    <recommendedName>
        <fullName evidence="5">DEP domain-containing protein 5</fullName>
    </recommendedName>
</protein>
<dbReference type="PANTHER" id="PTHR13179:SF8">
    <property type="entry name" value="GATOR COMPLEX PROTEIN DEPDC5"/>
    <property type="match status" value="1"/>
</dbReference>
<feature type="non-terminal residue" evidence="3">
    <location>
        <position position="1"/>
    </location>
</feature>
<dbReference type="GO" id="GO:0034198">
    <property type="term" value="P:cellular response to amino acid starvation"/>
    <property type="evidence" value="ECO:0007669"/>
    <property type="project" value="TreeGrafter"/>
</dbReference>
<dbReference type="GO" id="GO:0010508">
    <property type="term" value="P:positive regulation of autophagy"/>
    <property type="evidence" value="ECO:0007669"/>
    <property type="project" value="TreeGrafter"/>
</dbReference>
<dbReference type="GO" id="GO:1904262">
    <property type="term" value="P:negative regulation of TORC1 signaling"/>
    <property type="evidence" value="ECO:0007669"/>
    <property type="project" value="TreeGrafter"/>
</dbReference>
<dbReference type="InterPro" id="IPR027244">
    <property type="entry name" value="IML1"/>
</dbReference>
<name>A0AAW0WAP0_CHEQU</name>
<sequence length="602" mass="69474">ITINPTTTATTSWKLRLLKKESANMSKLKLLSHSTKLSHNTNYKDEDLLVNIKDLGSDVKVGDVIEVYHPEDDLPRLLLQVPKTIEDVTVQKDTISIEQSVAATFQLRTYKDVIVNKVDPKSVTLEMVELTFKDQYLGRSDMWRLKMNLVDSVVYLNKKIEFCLIRCQVYEMWAQGGKVACGVITEDTKVAYRSSTSMVYLFIQMSSEMWDFDMYGDLYFEKAVNGFLSELFAKWKKEGSNHDVTIVLFSRTYYKATTIEDFPQYMRECLQQDYKGRFYEDFYRVAVQNERYDDWSTTLTRLRRMFNNYLPTVLDYHRNLGSDVPEATNSCASQGNFLEVLNISLNVFEKHYLDRSFDRTGQVSVVVTPGVGVFEVDRELTNITKQRIIDNGVGSDLVCVGEQPLHAVPLLKFHNKKGSINADDYSMPHTWINLSFYSAKKKVGYGTFVPRIKLPPEKLKTVKREKFDALSKPCMKPVQETALPNSIFDYDAYDAQVFKLPTNQNNKTYRSLQRTTTRKKNNNQSSSVQPLTRITFQRKLSDPDLYNSIEQASTSHVHKHFMRETRCLHHIQLRSAQAVALLLMTIPSCQRINKVSSVQEDR</sequence>
<evidence type="ECO:0000313" key="4">
    <source>
        <dbReference type="Proteomes" id="UP001445076"/>
    </source>
</evidence>
<evidence type="ECO:0000259" key="2">
    <source>
        <dbReference type="Pfam" id="PF23013"/>
    </source>
</evidence>
<dbReference type="InterPro" id="IPR048255">
    <property type="entry name" value="IML1_N"/>
</dbReference>
<dbReference type="GO" id="GO:0005765">
    <property type="term" value="C:lysosomal membrane"/>
    <property type="evidence" value="ECO:0007669"/>
    <property type="project" value="TreeGrafter"/>
</dbReference>
<organism evidence="3 4">
    <name type="scientific">Cherax quadricarinatus</name>
    <name type="common">Australian red claw crayfish</name>
    <dbReference type="NCBI Taxonomy" id="27406"/>
    <lineage>
        <taxon>Eukaryota</taxon>
        <taxon>Metazoa</taxon>
        <taxon>Ecdysozoa</taxon>
        <taxon>Arthropoda</taxon>
        <taxon>Crustacea</taxon>
        <taxon>Multicrustacea</taxon>
        <taxon>Malacostraca</taxon>
        <taxon>Eumalacostraca</taxon>
        <taxon>Eucarida</taxon>
        <taxon>Decapoda</taxon>
        <taxon>Pleocyemata</taxon>
        <taxon>Astacidea</taxon>
        <taxon>Parastacoidea</taxon>
        <taxon>Parastacidae</taxon>
        <taxon>Cherax</taxon>
    </lineage>
</organism>
<keyword evidence="4" id="KW-1185">Reference proteome</keyword>
<dbReference type="GO" id="GO:0005096">
    <property type="term" value="F:GTPase activator activity"/>
    <property type="evidence" value="ECO:0007669"/>
    <property type="project" value="InterPro"/>
</dbReference>